<dbReference type="EMBL" id="JPPY01000046">
    <property type="protein sequence ID" value="KND38271.1"/>
    <property type="molecule type" value="Genomic_DNA"/>
</dbReference>
<comment type="caution">
    <text evidence="2">The sequence shown here is derived from an EMBL/GenBank/DDBJ whole genome shotgun (WGS) entry which is preliminary data.</text>
</comment>
<protein>
    <recommendedName>
        <fullName evidence="1">Elp3/MiaA/NifB-like radical SAM core domain-containing protein</fullName>
    </recommendedName>
</protein>
<dbReference type="PANTHER" id="PTHR43324:SF1">
    <property type="entry name" value="RADICAL SAM CORE DOMAIN-CONTAINING PROTEIN"/>
    <property type="match status" value="1"/>
</dbReference>
<accession>A0A0L0KKC3</accession>
<dbReference type="InterPro" id="IPR007197">
    <property type="entry name" value="rSAM"/>
</dbReference>
<dbReference type="SMART" id="SM00729">
    <property type="entry name" value="Elp3"/>
    <property type="match status" value="1"/>
</dbReference>
<dbReference type="SFLD" id="SFLDG01082">
    <property type="entry name" value="B12-binding_domain_containing"/>
    <property type="match status" value="1"/>
</dbReference>
<dbReference type="OrthoDB" id="3493141at2"/>
<dbReference type="GO" id="GO:0003824">
    <property type="term" value="F:catalytic activity"/>
    <property type="evidence" value="ECO:0007669"/>
    <property type="project" value="InterPro"/>
</dbReference>
<feature type="domain" description="Elp3/MiaA/NifB-like radical SAM core" evidence="1">
    <location>
        <begin position="190"/>
        <end position="426"/>
    </location>
</feature>
<dbReference type="PANTHER" id="PTHR43324">
    <property type="match status" value="1"/>
</dbReference>
<dbReference type="Pfam" id="PF04055">
    <property type="entry name" value="Radical_SAM"/>
    <property type="match status" value="1"/>
</dbReference>
<evidence type="ECO:0000313" key="3">
    <source>
        <dbReference type="Proteomes" id="UP000037151"/>
    </source>
</evidence>
<dbReference type="Gene3D" id="3.80.30.20">
    <property type="entry name" value="tm_1862 like domain"/>
    <property type="match status" value="1"/>
</dbReference>
<organism evidence="2 3">
    <name type="scientific">Streptomyces acidiscabies</name>
    <dbReference type="NCBI Taxonomy" id="42234"/>
    <lineage>
        <taxon>Bacteria</taxon>
        <taxon>Bacillati</taxon>
        <taxon>Actinomycetota</taxon>
        <taxon>Actinomycetes</taxon>
        <taxon>Kitasatosporales</taxon>
        <taxon>Streptomycetaceae</taxon>
        <taxon>Streptomyces</taxon>
    </lineage>
</organism>
<dbReference type="InterPro" id="IPR023404">
    <property type="entry name" value="rSAM_horseshoe"/>
</dbReference>
<sequence>MQPVVILDCFTVEPSGLGVPPYLSTYVRNAWSALRRARPEADVRYVTIDDVRWCLADGKPAVEPPQSDPFTYSTTVNRDAAIQLLRDAEIVVVVAGDAVPSVHLHAVNGSLEEIARALACARGRRYLLGPLSTYALAAPAEYAGLFDAVHTHTVTSGDLLLGSRRPADYGQMQRDRDSFSGLVEQMPWRPIAELELYRGCTRRKFCDFCNEPAKSPLVAFREVDDVVAEAVQLYAAGVRNFRLGQQTCFFSYRNRDEDAIRALLGGIRERCPELEVLHIDNADPLAVAAPVGLRIAKLVADYCSEGNCAPMGIESFDPVVIERNTLTCTPEILMRAVEHVNEAGAARGPGGLPLLLPGLNLIYGLPGETHGTHVANLRGLAGILDAGLLCHRTNVRLARAFPGTPLAALGELEPLPSAEHFPSWKADIDFTWDQPMKERVYPTGLRVPGLHSYFIGQGGTWWRRLGSYSIQIVERDAAIPLGTTGDLVVTGHAPRMIYGERVAAAS</sequence>
<evidence type="ECO:0000313" key="2">
    <source>
        <dbReference type="EMBL" id="KND38271.1"/>
    </source>
</evidence>
<dbReference type="RefSeq" id="WP_050370002.1">
    <property type="nucleotide sequence ID" value="NZ_KQ257808.1"/>
</dbReference>
<dbReference type="InterPro" id="IPR006638">
    <property type="entry name" value="Elp3/MiaA/NifB-like_rSAM"/>
</dbReference>
<dbReference type="Proteomes" id="UP000037151">
    <property type="component" value="Unassembled WGS sequence"/>
</dbReference>
<name>A0A0L0KKC3_9ACTN</name>
<dbReference type="PATRIC" id="fig|42234.21.peg.1627"/>
<evidence type="ECO:0000259" key="1">
    <source>
        <dbReference type="SMART" id="SM00729"/>
    </source>
</evidence>
<gene>
    <name evidence="2" type="ORF">IQ63_07895</name>
</gene>
<dbReference type="GO" id="GO:0051536">
    <property type="term" value="F:iron-sulfur cluster binding"/>
    <property type="evidence" value="ECO:0007669"/>
    <property type="project" value="InterPro"/>
</dbReference>
<dbReference type="AlphaFoldDB" id="A0A0L0KKC3"/>
<dbReference type="InterPro" id="IPR058240">
    <property type="entry name" value="rSAM_sf"/>
</dbReference>
<proteinExistence type="predicted"/>
<reference evidence="3" key="1">
    <citation type="submission" date="2014-07" db="EMBL/GenBank/DDBJ databases">
        <title>Genome sequencing of plant-pathogenic Streptomyces species.</title>
        <authorList>
            <person name="Harrison J."/>
            <person name="Sapp M."/>
            <person name="Thwaites R."/>
            <person name="Studholme D.J."/>
        </authorList>
    </citation>
    <scope>NUCLEOTIDE SEQUENCE [LARGE SCALE GENOMIC DNA]</scope>
    <source>
        <strain evidence="3">NCPPB 4445</strain>
    </source>
</reference>
<dbReference type="SUPFAM" id="SSF102114">
    <property type="entry name" value="Radical SAM enzymes"/>
    <property type="match status" value="1"/>
</dbReference>
<dbReference type="SFLD" id="SFLDS00029">
    <property type="entry name" value="Radical_SAM"/>
    <property type="match status" value="1"/>
</dbReference>